<dbReference type="CDD" id="cd13526">
    <property type="entry name" value="PBP2_lipoprotein_MetQ_like"/>
    <property type="match status" value="1"/>
</dbReference>
<reference evidence="9 10" key="1">
    <citation type="submission" date="2019-10" db="EMBL/GenBank/DDBJ databases">
        <title>Bacillus aerolatum sp. nov., isolated from bioaerosol of sport playgrounds.</title>
        <authorList>
            <person name="Chen P."/>
            <person name="Zhang G."/>
        </authorList>
    </citation>
    <scope>NUCLEOTIDE SEQUENCE [LARGE SCALE GENOMIC DNA]</scope>
    <source>
        <strain evidence="9 10">CX253</strain>
    </source>
</reference>
<gene>
    <name evidence="9" type="ORF">F9802_03820</name>
</gene>
<dbReference type="PROSITE" id="PS51257">
    <property type="entry name" value="PROKAR_LIPOPROTEIN"/>
    <property type="match status" value="1"/>
</dbReference>
<dbReference type="EMBL" id="WEIO01000002">
    <property type="protein sequence ID" value="KAB7707849.1"/>
    <property type="molecule type" value="Genomic_DNA"/>
</dbReference>
<keyword evidence="2 8" id="KW-0732">Signal</keyword>
<organism evidence="9 10">
    <name type="scientific">Bacillus aerolatus</name>
    <dbReference type="NCBI Taxonomy" id="2653354"/>
    <lineage>
        <taxon>Bacteria</taxon>
        <taxon>Bacillati</taxon>
        <taxon>Bacillota</taxon>
        <taxon>Bacilli</taxon>
        <taxon>Bacillales</taxon>
        <taxon>Bacillaceae</taxon>
        <taxon>Bacillus</taxon>
    </lineage>
</organism>
<feature type="signal peptide" evidence="8">
    <location>
        <begin position="1"/>
        <end position="18"/>
    </location>
</feature>
<name>A0A6I1FLK5_9BACI</name>
<evidence type="ECO:0000256" key="7">
    <source>
        <dbReference type="PIRSR" id="PIRSR002854-1"/>
    </source>
</evidence>
<dbReference type="InterPro" id="IPR004872">
    <property type="entry name" value="Lipoprotein_NlpA"/>
</dbReference>
<dbReference type="SUPFAM" id="SSF53850">
    <property type="entry name" value="Periplasmic binding protein-like II"/>
    <property type="match status" value="1"/>
</dbReference>
<dbReference type="Proteomes" id="UP000429595">
    <property type="component" value="Unassembled WGS sequence"/>
</dbReference>
<comment type="caution">
    <text evidence="9">The sequence shown here is derived from an EMBL/GenBank/DDBJ whole genome shotgun (WGS) entry which is preliminary data.</text>
</comment>
<keyword evidence="5 6" id="KW-0449">Lipoprotein</keyword>
<dbReference type="Gene3D" id="3.40.190.10">
    <property type="entry name" value="Periplasmic binding protein-like II"/>
    <property type="match status" value="2"/>
</dbReference>
<keyword evidence="4" id="KW-0564">Palmitate</keyword>
<keyword evidence="3" id="KW-0472">Membrane</keyword>
<evidence type="ECO:0000313" key="9">
    <source>
        <dbReference type="EMBL" id="KAB7707849.1"/>
    </source>
</evidence>
<evidence type="ECO:0000256" key="4">
    <source>
        <dbReference type="ARBA" id="ARBA00023139"/>
    </source>
</evidence>
<evidence type="ECO:0000256" key="6">
    <source>
        <dbReference type="PIRNR" id="PIRNR002854"/>
    </source>
</evidence>
<dbReference type="PANTHER" id="PTHR30429">
    <property type="entry name" value="D-METHIONINE-BINDING LIPOPROTEIN METQ"/>
    <property type="match status" value="1"/>
</dbReference>
<evidence type="ECO:0000256" key="5">
    <source>
        <dbReference type="ARBA" id="ARBA00023288"/>
    </source>
</evidence>
<evidence type="ECO:0000256" key="8">
    <source>
        <dbReference type="SAM" id="SignalP"/>
    </source>
</evidence>
<dbReference type="Pfam" id="PF03180">
    <property type="entry name" value="Lipoprotein_9"/>
    <property type="match status" value="1"/>
</dbReference>
<proteinExistence type="inferred from homology"/>
<comment type="similarity">
    <text evidence="6">Belongs to the nlpA lipoprotein family.</text>
</comment>
<keyword evidence="10" id="KW-1185">Reference proteome</keyword>
<evidence type="ECO:0000256" key="3">
    <source>
        <dbReference type="ARBA" id="ARBA00023136"/>
    </source>
</evidence>
<evidence type="ECO:0000256" key="2">
    <source>
        <dbReference type="ARBA" id="ARBA00022729"/>
    </source>
</evidence>
<dbReference type="AlphaFoldDB" id="A0A6I1FLK5"/>
<accession>A0A6I1FLK5</accession>
<dbReference type="PANTHER" id="PTHR30429:SF1">
    <property type="entry name" value="D-METHIONINE-BINDING LIPOPROTEIN METQ-RELATED"/>
    <property type="match status" value="1"/>
</dbReference>
<evidence type="ECO:0000313" key="10">
    <source>
        <dbReference type="Proteomes" id="UP000429595"/>
    </source>
</evidence>
<evidence type="ECO:0000256" key="1">
    <source>
        <dbReference type="ARBA" id="ARBA00004635"/>
    </source>
</evidence>
<dbReference type="GO" id="GO:0016020">
    <property type="term" value="C:membrane"/>
    <property type="evidence" value="ECO:0007669"/>
    <property type="project" value="UniProtKB-SubCell"/>
</dbReference>
<feature type="chain" id="PRO_5026211816" description="Lipoprotein" evidence="8">
    <location>
        <begin position="19"/>
        <end position="273"/>
    </location>
</feature>
<dbReference type="NCBIfam" id="TIGR00363">
    <property type="entry name" value="MetQ/NlpA family lipoprotein"/>
    <property type="match status" value="1"/>
</dbReference>
<dbReference type="RefSeq" id="WP_152149836.1">
    <property type="nucleotide sequence ID" value="NZ_WEIO01000002.1"/>
</dbReference>
<dbReference type="PIRSF" id="PIRSF002854">
    <property type="entry name" value="MetQ"/>
    <property type="match status" value="1"/>
</dbReference>
<protein>
    <recommendedName>
        <fullName evidence="6">Lipoprotein</fullName>
    </recommendedName>
</protein>
<feature type="lipid moiety-binding region" description="S-diacylglycerol cysteine" evidence="7">
    <location>
        <position position="20"/>
    </location>
</feature>
<sequence>MKKWILSIALLVVISALAACGGNEESKEEKSDGNKDKVIVGVTAGPHEQVMEKVKELAAKDGFEIELKIFNEYVMPNVALDEGQLDLNSFQTEPYLEEFKKDRNLDITKVADTITFPMGIYSNKVKDIKELKKGAKLGLPNDPVNGGRALMLFEAAGLIKLPEGLNEKATVKDIEENKLNIEFIELEASQIARQLDELDAAAINTNFAIEHGFVPAKDSIYIEPKDSPWANLIAVRTEDKDAEFVKKFVGYYHSDEVKKFIEEEFSGSVVPSW</sequence>
<comment type="subcellular location">
    <subcellularLocation>
        <location evidence="1">Membrane</location>
        <topology evidence="1">Lipid-anchor</topology>
    </subcellularLocation>
</comment>